<name>A0A562T169_CHIJA</name>
<proteinExistence type="predicted"/>
<dbReference type="OrthoDB" id="9762853at2"/>
<evidence type="ECO:0000313" key="2">
    <source>
        <dbReference type="Proteomes" id="UP000316778"/>
    </source>
</evidence>
<organism evidence="1 2">
    <name type="scientific">Chitinophaga japonensis</name>
    <name type="common">Flexibacter japonensis</name>
    <dbReference type="NCBI Taxonomy" id="104662"/>
    <lineage>
        <taxon>Bacteria</taxon>
        <taxon>Pseudomonadati</taxon>
        <taxon>Bacteroidota</taxon>
        <taxon>Chitinophagia</taxon>
        <taxon>Chitinophagales</taxon>
        <taxon>Chitinophagaceae</taxon>
        <taxon>Chitinophaga</taxon>
    </lineage>
</organism>
<keyword evidence="2" id="KW-1185">Reference proteome</keyword>
<dbReference type="RefSeq" id="WP_145717284.1">
    <property type="nucleotide sequence ID" value="NZ_BAAAFY010000004.1"/>
</dbReference>
<sequence>MTNTEKNILQYLLAADGVNQLERAQAALDPGKLKIDDRSMGDLLRFLYALSHHIRFYNQDLQLQGNWAPFFELLHHGSPVLPDTLTDAAISNLLQTRDDLPPHLALLLAFLHIFSYVQQDMNALTSRRLKYYYEDVLQIARKAARPDQVHVLFEPAKNAKPVLLNAGTLLDAGKTGTGALLQYALDSELVITQTTISEVRSSYTDVNTNGNAIVFKAADARTVLNSTATAWKPFGSSQLLSSPETRSMEAACFGWAIASPVLLLAEGTRVITLSIDLKNMEGATVVIDDLEEPLDITGALQVGLSAEKEWLQPDNILKAQLVQLDALNDIFQLRMTVSLSNTAPPVTAYSETVHQAHLATPWPVIRVQLLPESYLLETLSQFSTESISIEVAVSGVKNLVLQNDQSIQPVDKPILPFGSFPAIGSGFYIGSAEIFSKTLTSLSVQLHWEDPPDNLVDYYRTYYDSLNVENGSFKVNMELLSGKTWDTGLHAGIAIFDTSDATKARSLEVNKSDFANLTANRPFKRSPGLQLPGEFNNTLHQGFLRLVLTGPANVPLPDEGPFEAFGHKVYPGVYTQKVIALSKHENGPKPVLPKPPYTPVLKTISLDYTAREVFSPGTPNGTDQYFILDVFGAAETGKNDKAVLVQPQPGKGVLYIGLQQADVPQTVSMLFQVEEGNAVGSELLGTQDLHWSYLAGNNWVPVQAADIIEDSTSGLQQPGLIRLNIGADASLQHSLMPAGARWLRVSVNDNQDGAGGIQHIATQAARATLVLLPETSALYEQHLSAPLPAGAIGKLVQKVPAIKKVLQPYPSFGGRNQEVDSAYYRRVSERLRHKNRATTAGDYEHLFLEYFPDIYKVKCLSHSGTEGLLMPGQVQVVVVPDWRRRKAGSPLQPMVNQYQLREMATTISQQCCDPFVQLQVANPVYETLLVHCKVNFHAAFDPGYYAAVLETEVKKFLSPWAYEEGQDIVFGGQVYASEIQAFIESREYVDNVVGFELYHQHQGGLTGDGINNMVIGHDFIVGYSPEATIATLLDAVTGAQTGGKAINADFIVGEPVETAAATRPDSILVSNLYHRIEALQAEDTFCQGTQVIGIGKMIIGLDFVTIS</sequence>
<evidence type="ECO:0000313" key="1">
    <source>
        <dbReference type="EMBL" id="TWI87023.1"/>
    </source>
</evidence>
<comment type="caution">
    <text evidence="1">The sequence shown here is derived from an EMBL/GenBank/DDBJ whole genome shotgun (WGS) entry which is preliminary data.</text>
</comment>
<protein>
    <submittedName>
        <fullName evidence="1">Baseplate J-like protein</fullName>
    </submittedName>
</protein>
<accession>A0A562T169</accession>
<reference evidence="1 2" key="1">
    <citation type="journal article" date="2013" name="Stand. Genomic Sci.">
        <title>Genomic Encyclopedia of Type Strains, Phase I: The one thousand microbial genomes (KMG-I) project.</title>
        <authorList>
            <person name="Kyrpides N.C."/>
            <person name="Woyke T."/>
            <person name="Eisen J.A."/>
            <person name="Garrity G."/>
            <person name="Lilburn T.G."/>
            <person name="Beck B.J."/>
            <person name="Whitman W.B."/>
            <person name="Hugenholtz P."/>
            <person name="Klenk H.P."/>
        </authorList>
    </citation>
    <scope>NUCLEOTIDE SEQUENCE [LARGE SCALE GENOMIC DNA]</scope>
    <source>
        <strain evidence="1 2">DSM 13484</strain>
    </source>
</reference>
<dbReference type="EMBL" id="VLLG01000004">
    <property type="protein sequence ID" value="TWI87023.1"/>
    <property type="molecule type" value="Genomic_DNA"/>
</dbReference>
<dbReference type="Proteomes" id="UP000316778">
    <property type="component" value="Unassembled WGS sequence"/>
</dbReference>
<dbReference type="AlphaFoldDB" id="A0A562T169"/>
<gene>
    <name evidence="1" type="ORF">LX66_4291</name>
</gene>